<keyword evidence="7 17" id="KW-0032">Aminotransferase</keyword>
<keyword evidence="9 16" id="KW-0663">Pyridoxal phosphate</keyword>
<evidence type="ECO:0000256" key="7">
    <source>
        <dbReference type="ARBA" id="ARBA00022576"/>
    </source>
</evidence>
<gene>
    <name evidence="17" type="ORF">C3B54_111415</name>
</gene>
<evidence type="ECO:0000256" key="12">
    <source>
        <dbReference type="ARBA" id="ARBA00030857"/>
    </source>
</evidence>
<dbReference type="EC" id="2.6.1.22" evidence="5"/>
<evidence type="ECO:0000256" key="13">
    <source>
        <dbReference type="ARBA" id="ARBA00031787"/>
    </source>
</evidence>
<keyword evidence="18" id="KW-1185">Reference proteome</keyword>
<comment type="catalytic activity">
    <reaction evidence="14">
        <text>4-aminobutanoate + 2-oxoglutarate = succinate semialdehyde + L-glutamate</text>
        <dbReference type="Rhea" id="RHEA:23352"/>
        <dbReference type="ChEBI" id="CHEBI:16810"/>
        <dbReference type="ChEBI" id="CHEBI:29985"/>
        <dbReference type="ChEBI" id="CHEBI:57706"/>
        <dbReference type="ChEBI" id="CHEBI:59888"/>
        <dbReference type="EC" id="2.6.1.19"/>
    </reaction>
</comment>
<dbReference type="InterPro" id="IPR015422">
    <property type="entry name" value="PyrdxlP-dep_Trfase_small"/>
</dbReference>
<evidence type="ECO:0000313" key="17">
    <source>
        <dbReference type="EMBL" id="AVG24358.1"/>
    </source>
</evidence>
<dbReference type="AlphaFoldDB" id="A0A2L2BRR9"/>
<dbReference type="InterPro" id="IPR049704">
    <property type="entry name" value="Aminotrans_3_PPA_site"/>
</dbReference>
<dbReference type="CDD" id="cd00610">
    <property type="entry name" value="OAT_like"/>
    <property type="match status" value="1"/>
</dbReference>
<dbReference type="Gene3D" id="3.40.640.10">
    <property type="entry name" value="Type I PLP-dependent aspartate aminotransferase-like (Major domain)"/>
    <property type="match status" value="1"/>
</dbReference>
<keyword evidence="8 17" id="KW-0808">Transferase</keyword>
<dbReference type="InterPro" id="IPR004632">
    <property type="entry name" value="4NH2But_aminotransferase_bac"/>
</dbReference>
<proteinExistence type="inferred from homology"/>
<dbReference type="PIRSF" id="PIRSF000521">
    <property type="entry name" value="Transaminase_4ab_Lys_Orn"/>
    <property type="match status" value="1"/>
</dbReference>
<dbReference type="EC" id="2.6.1.19" evidence="6"/>
<dbReference type="InterPro" id="IPR015424">
    <property type="entry name" value="PyrdxlP-dep_Trfase"/>
</dbReference>
<evidence type="ECO:0000256" key="2">
    <source>
        <dbReference type="ARBA" id="ARBA00001933"/>
    </source>
</evidence>
<dbReference type="InterPro" id="IPR015421">
    <property type="entry name" value="PyrdxlP-dep_Trfase_major"/>
</dbReference>
<dbReference type="GO" id="GO:0009448">
    <property type="term" value="P:gamma-aminobutyric acid metabolic process"/>
    <property type="evidence" value="ECO:0007669"/>
    <property type="project" value="InterPro"/>
</dbReference>
<dbReference type="PANTHER" id="PTHR11986">
    <property type="entry name" value="AMINOTRANSFERASE CLASS III"/>
    <property type="match status" value="1"/>
</dbReference>
<evidence type="ECO:0000256" key="9">
    <source>
        <dbReference type="ARBA" id="ARBA00022898"/>
    </source>
</evidence>
<dbReference type="GO" id="GO:0042802">
    <property type="term" value="F:identical protein binding"/>
    <property type="evidence" value="ECO:0007669"/>
    <property type="project" value="TreeGrafter"/>
</dbReference>
<comment type="pathway">
    <text evidence="3">Amino-acid degradation; 4-aminobutanoate degradation.</text>
</comment>
<evidence type="ECO:0000256" key="15">
    <source>
        <dbReference type="ARBA" id="ARBA00050054"/>
    </source>
</evidence>
<evidence type="ECO:0000256" key="4">
    <source>
        <dbReference type="ARBA" id="ARBA00008954"/>
    </source>
</evidence>
<dbReference type="PROSITE" id="PS00600">
    <property type="entry name" value="AA_TRANSFER_CLASS_3"/>
    <property type="match status" value="1"/>
</dbReference>
<evidence type="ECO:0000256" key="16">
    <source>
        <dbReference type="RuleBase" id="RU003560"/>
    </source>
</evidence>
<accession>A0A2L2BRR9</accession>
<evidence type="ECO:0000313" key="18">
    <source>
        <dbReference type="Proteomes" id="UP000243077"/>
    </source>
</evidence>
<dbReference type="KEGG" id="psai:C3B54_111415"/>
<name>A0A2L2BRR9_9MICO</name>
<dbReference type="NCBIfam" id="TIGR00700">
    <property type="entry name" value="GABAtrnsam"/>
    <property type="match status" value="1"/>
</dbReference>
<dbReference type="Proteomes" id="UP000243077">
    <property type="component" value="Chromosome"/>
</dbReference>
<dbReference type="GO" id="GO:0047298">
    <property type="term" value="F:(S)-3-amino-2-methylpropionate transaminase activity"/>
    <property type="evidence" value="ECO:0007669"/>
    <property type="project" value="UniProtKB-EC"/>
</dbReference>
<comment type="catalytic activity">
    <reaction evidence="1">
        <text>(S)-3-amino-2-methylpropanoate + 2-oxoglutarate = 2-methyl-3-oxopropanoate + L-glutamate</text>
        <dbReference type="Rhea" id="RHEA:13993"/>
        <dbReference type="ChEBI" id="CHEBI:16810"/>
        <dbReference type="ChEBI" id="CHEBI:29985"/>
        <dbReference type="ChEBI" id="CHEBI:57700"/>
        <dbReference type="ChEBI" id="CHEBI:58655"/>
        <dbReference type="EC" id="2.6.1.22"/>
    </reaction>
</comment>
<dbReference type="Pfam" id="PF00202">
    <property type="entry name" value="Aminotran_3"/>
    <property type="match status" value="1"/>
</dbReference>
<reference evidence="17 18" key="1">
    <citation type="submission" date="2018-02" db="EMBL/GenBank/DDBJ databases">
        <title>Complete genome of the streamlined marine actinobacterium Pontimonas salivibrio CL-TW6 adapted to coastal planktonic lifestype.</title>
        <authorList>
            <person name="Cho B.C."/>
            <person name="Hardies S.C."/>
            <person name="Jang G.I."/>
            <person name="Hwang C.Y."/>
        </authorList>
    </citation>
    <scope>NUCLEOTIDE SEQUENCE [LARGE SCALE GENOMIC DNA]</scope>
    <source>
        <strain evidence="17 18">CL-TW6</strain>
    </source>
</reference>
<dbReference type="SUPFAM" id="SSF53383">
    <property type="entry name" value="PLP-dependent transferases"/>
    <property type="match status" value="1"/>
</dbReference>
<dbReference type="GO" id="GO:0034386">
    <property type="term" value="F:4-aminobutyrate:2-oxoglutarate transaminase activity"/>
    <property type="evidence" value="ECO:0007669"/>
    <property type="project" value="UniProtKB-EC"/>
</dbReference>
<evidence type="ECO:0000256" key="14">
    <source>
        <dbReference type="ARBA" id="ARBA00048021"/>
    </source>
</evidence>
<evidence type="ECO:0000256" key="6">
    <source>
        <dbReference type="ARBA" id="ARBA00012912"/>
    </source>
</evidence>
<dbReference type="RefSeq" id="WP_104913845.1">
    <property type="nucleotide sequence ID" value="NZ_CP026923.1"/>
</dbReference>
<dbReference type="Gene3D" id="3.90.1150.10">
    <property type="entry name" value="Aspartate Aminotransferase, domain 1"/>
    <property type="match status" value="1"/>
</dbReference>
<organism evidence="17 18">
    <name type="scientific">Pontimonas salivibrio</name>
    <dbReference type="NCBI Taxonomy" id="1159327"/>
    <lineage>
        <taxon>Bacteria</taxon>
        <taxon>Bacillati</taxon>
        <taxon>Actinomycetota</taxon>
        <taxon>Actinomycetes</taxon>
        <taxon>Micrococcales</taxon>
        <taxon>Microbacteriaceae</taxon>
        <taxon>Pontimonas</taxon>
    </lineage>
</organism>
<evidence type="ECO:0000256" key="8">
    <source>
        <dbReference type="ARBA" id="ARBA00022679"/>
    </source>
</evidence>
<dbReference type="FunFam" id="3.40.640.10:FF:000013">
    <property type="entry name" value="4-aminobutyrate aminotransferase"/>
    <property type="match status" value="1"/>
</dbReference>
<comment type="similarity">
    <text evidence="4 16">Belongs to the class-III pyridoxal-phosphate-dependent aminotransferase family.</text>
</comment>
<dbReference type="OrthoDB" id="9801052at2"/>
<dbReference type="InterPro" id="IPR050103">
    <property type="entry name" value="Class-III_PLP-dep_AT"/>
</dbReference>
<dbReference type="EMBL" id="CP026923">
    <property type="protein sequence ID" value="AVG24358.1"/>
    <property type="molecule type" value="Genomic_DNA"/>
</dbReference>
<dbReference type="GO" id="GO:0030170">
    <property type="term" value="F:pyridoxal phosphate binding"/>
    <property type="evidence" value="ECO:0007669"/>
    <property type="project" value="InterPro"/>
</dbReference>
<dbReference type="InterPro" id="IPR005814">
    <property type="entry name" value="Aminotrans_3"/>
</dbReference>
<evidence type="ECO:0000256" key="5">
    <source>
        <dbReference type="ARBA" id="ARBA00012876"/>
    </source>
</evidence>
<sequence>MTDILHSPATTSESTNRKIVTPIPGPKSVELHDRRVKVVSEGVSELFPIYVDHAHDALMVDVDGNQFIDFTGGIGVTTVGHTNDAVVEAVRDQVGKVTHTLFGLVGYESYIRAAELLAEHTPGDFPKKSVFVNSGAEALENAVKIARKFTGRTEVAVLHHGYHGRTNLTAAMNYNMHPYGTGFGPLAGSVHHAPNSNPFSDGLTGEQAAKATITHLEKRVGASQIACLVVEPIQGEGGFIIPADGYLNALVDWCEENGIVYVSDEVQSGMARTGKYFASEHFGIVPHLTTSAKGIGGGLPIAAVTGRADIMDASHSGGLGGTFGGNPVAAAALVAVFEQVESRGLLAEAQRVESIMRPRLDAIKQRFDSVADARGKGAMMAIELQDPATGEPAPAIVKAVQQFALHQGVLFLTAGTFGNVLRFLPSVVITDEQLHEGLDVLEASLEAAIAATAAQA</sequence>
<evidence type="ECO:0000256" key="10">
    <source>
        <dbReference type="ARBA" id="ARBA00029760"/>
    </source>
</evidence>
<evidence type="ECO:0000256" key="1">
    <source>
        <dbReference type="ARBA" id="ARBA00001750"/>
    </source>
</evidence>
<comment type="cofactor">
    <cofactor evidence="2">
        <name>pyridoxal 5'-phosphate</name>
        <dbReference type="ChEBI" id="CHEBI:597326"/>
    </cofactor>
</comment>
<evidence type="ECO:0000256" key="11">
    <source>
        <dbReference type="ARBA" id="ARBA00030204"/>
    </source>
</evidence>
<evidence type="ECO:0000256" key="3">
    <source>
        <dbReference type="ARBA" id="ARBA00005176"/>
    </source>
</evidence>
<protein>
    <recommendedName>
        <fullName evidence="12">(S)-3-amino-2-methylpropionate transaminase</fullName>
        <ecNumber evidence="6">2.6.1.19</ecNumber>
        <ecNumber evidence="5">2.6.1.22</ecNumber>
    </recommendedName>
    <alternativeName>
        <fullName evidence="13">GABA aminotransferase</fullName>
    </alternativeName>
    <alternativeName>
        <fullName evidence="11">Gamma-amino-N-butyrate transaminase</fullName>
    </alternativeName>
    <alternativeName>
        <fullName evidence="15">Glutamate:succinic semialdehyde transaminase</fullName>
    </alternativeName>
    <alternativeName>
        <fullName evidence="10">L-AIBAT</fullName>
    </alternativeName>
</protein>